<evidence type="ECO:0000313" key="2">
    <source>
        <dbReference type="Proteomes" id="UP000257109"/>
    </source>
</evidence>
<name>A0A371HSC3_MUCPR</name>
<reference evidence="1" key="1">
    <citation type="submission" date="2018-05" db="EMBL/GenBank/DDBJ databases">
        <title>Draft genome of Mucuna pruriens seed.</title>
        <authorList>
            <person name="Nnadi N.E."/>
            <person name="Vos R."/>
            <person name="Hasami M.H."/>
            <person name="Devisetty U.K."/>
            <person name="Aguiy J.C."/>
        </authorList>
    </citation>
    <scope>NUCLEOTIDE SEQUENCE [LARGE SCALE GENOMIC DNA]</scope>
    <source>
        <strain evidence="1">JCA_2017</strain>
    </source>
</reference>
<dbReference type="EMBL" id="QJKJ01001835">
    <property type="protein sequence ID" value="RDY05667.1"/>
    <property type="molecule type" value="Genomic_DNA"/>
</dbReference>
<evidence type="ECO:0008006" key="3">
    <source>
        <dbReference type="Google" id="ProtNLM"/>
    </source>
</evidence>
<protein>
    <recommendedName>
        <fullName evidence="3">Reverse transcriptase Ty1/copia-type domain-containing protein</fullName>
    </recommendedName>
</protein>
<proteinExistence type="predicted"/>
<dbReference type="Proteomes" id="UP000257109">
    <property type="component" value="Unassembled WGS sequence"/>
</dbReference>
<sequence>MQELDRSRSLYLKISPSLIKSRIKAISILLSFTTHNHQMDVKGKVGRNLFRTNYDSQFRIVQIYMDDISFGAINESLCKEFSKLM</sequence>
<gene>
    <name evidence="1" type="ORF">CR513_10473</name>
</gene>
<comment type="caution">
    <text evidence="1">The sequence shown here is derived from an EMBL/GenBank/DDBJ whole genome shotgun (WGS) entry which is preliminary data.</text>
</comment>
<accession>A0A371HSC3</accession>
<dbReference type="OrthoDB" id="1740642at2759"/>
<feature type="non-terminal residue" evidence="1">
    <location>
        <position position="1"/>
    </location>
</feature>
<dbReference type="AlphaFoldDB" id="A0A371HSC3"/>
<organism evidence="1 2">
    <name type="scientific">Mucuna pruriens</name>
    <name type="common">Velvet bean</name>
    <name type="synonym">Dolichos pruriens</name>
    <dbReference type="NCBI Taxonomy" id="157652"/>
    <lineage>
        <taxon>Eukaryota</taxon>
        <taxon>Viridiplantae</taxon>
        <taxon>Streptophyta</taxon>
        <taxon>Embryophyta</taxon>
        <taxon>Tracheophyta</taxon>
        <taxon>Spermatophyta</taxon>
        <taxon>Magnoliopsida</taxon>
        <taxon>eudicotyledons</taxon>
        <taxon>Gunneridae</taxon>
        <taxon>Pentapetalae</taxon>
        <taxon>rosids</taxon>
        <taxon>fabids</taxon>
        <taxon>Fabales</taxon>
        <taxon>Fabaceae</taxon>
        <taxon>Papilionoideae</taxon>
        <taxon>50 kb inversion clade</taxon>
        <taxon>NPAAA clade</taxon>
        <taxon>indigoferoid/millettioid clade</taxon>
        <taxon>Phaseoleae</taxon>
        <taxon>Mucuna</taxon>
    </lineage>
</organism>
<keyword evidence="2" id="KW-1185">Reference proteome</keyword>
<evidence type="ECO:0000313" key="1">
    <source>
        <dbReference type="EMBL" id="RDY05667.1"/>
    </source>
</evidence>